<organism evidence="2">
    <name type="scientific">Herbaspirillum huttiense subsp. nephrolepidis</name>
    <dbReference type="NCBI Taxonomy" id="3075126"/>
    <lineage>
        <taxon>Bacteria</taxon>
        <taxon>Pseudomonadati</taxon>
        <taxon>Pseudomonadota</taxon>
        <taxon>Betaproteobacteria</taxon>
        <taxon>Burkholderiales</taxon>
        <taxon>Oxalobacteraceae</taxon>
        <taxon>Herbaspirillum</taxon>
    </lineage>
</organism>
<dbReference type="EMBL" id="JAVRAA010000013">
    <property type="protein sequence ID" value="MDT0339382.1"/>
    <property type="molecule type" value="Genomic_DNA"/>
</dbReference>
<evidence type="ECO:0000313" key="2">
    <source>
        <dbReference type="EMBL" id="MDT0339382.1"/>
    </source>
</evidence>
<protein>
    <recommendedName>
        <fullName evidence="3">Transmembrane protein</fullName>
    </recommendedName>
</protein>
<keyword evidence="1" id="KW-0472">Membrane</keyword>
<feature type="transmembrane region" description="Helical" evidence="1">
    <location>
        <begin position="21"/>
        <end position="38"/>
    </location>
</feature>
<dbReference type="RefSeq" id="WP_310837572.1">
    <property type="nucleotide sequence ID" value="NZ_JAVLSM010000006.1"/>
</dbReference>
<keyword evidence="1" id="KW-0812">Transmembrane</keyword>
<feature type="transmembrane region" description="Helical" evidence="1">
    <location>
        <begin position="44"/>
        <end position="61"/>
    </location>
</feature>
<gene>
    <name evidence="2" type="ORF">RJN63_21285</name>
</gene>
<keyword evidence="1" id="KW-1133">Transmembrane helix</keyword>
<reference evidence="2" key="1">
    <citation type="submission" date="2023-02" db="EMBL/GenBank/DDBJ databases">
        <title>Description of Herbaspirillum huttiense subsp. nephrolepsisexaltata and Herbaspirillum huttiense subsp. lycopersicon.</title>
        <authorList>
            <person name="Poudel M."/>
            <person name="Sharma A."/>
            <person name="Goss E."/>
            <person name="Tapia J.H."/>
            <person name="Harmon C.M."/>
            <person name="Jones J.B."/>
        </authorList>
    </citation>
    <scope>NUCLEOTIDE SEQUENCE</scope>
    <source>
        <strain evidence="2">NC40101</strain>
    </source>
</reference>
<evidence type="ECO:0000256" key="1">
    <source>
        <dbReference type="SAM" id="Phobius"/>
    </source>
</evidence>
<feature type="transmembrane region" description="Helical" evidence="1">
    <location>
        <begin position="68"/>
        <end position="90"/>
    </location>
</feature>
<proteinExistence type="predicted"/>
<dbReference type="AlphaFoldDB" id="A0AAE4K656"/>
<comment type="caution">
    <text evidence="2">The sequence shown here is derived from an EMBL/GenBank/DDBJ whole genome shotgun (WGS) entry which is preliminary data.</text>
</comment>
<name>A0AAE4K656_9BURK</name>
<sequence>MNAHAGDRRWPPLMKCGRLKYPKMLCLLVLFMATFGLAASSLMAGYALIFVAIAALLLVHLRWPTRLGWWLIIIFMVLPVLLITGAIWHFSGYPLNVGDYSGLGRLLAIFLSTMSATVLLIACAAQVKSDPR</sequence>
<accession>A0AAE4K656</accession>
<feature type="transmembrane region" description="Helical" evidence="1">
    <location>
        <begin position="102"/>
        <end position="125"/>
    </location>
</feature>
<evidence type="ECO:0008006" key="3">
    <source>
        <dbReference type="Google" id="ProtNLM"/>
    </source>
</evidence>